<feature type="coiled-coil region" evidence="1">
    <location>
        <begin position="234"/>
        <end position="280"/>
    </location>
</feature>
<evidence type="ECO:0000313" key="3">
    <source>
        <dbReference type="EMBL" id="QOY89446.1"/>
    </source>
</evidence>
<keyword evidence="2" id="KW-0732">Signal</keyword>
<evidence type="ECO:0000313" key="4">
    <source>
        <dbReference type="Proteomes" id="UP000593892"/>
    </source>
</evidence>
<gene>
    <name evidence="3" type="ORF">IRI77_05695</name>
</gene>
<accession>A0A7S7NTB3</accession>
<dbReference type="Gene3D" id="3.40.50.1460">
    <property type="match status" value="1"/>
</dbReference>
<protein>
    <submittedName>
        <fullName evidence="3">Caspase family protein</fullName>
    </submittedName>
</protein>
<dbReference type="Pfam" id="PF01650">
    <property type="entry name" value="Peptidase_C13"/>
    <property type="match status" value="1"/>
</dbReference>
<keyword evidence="1" id="KW-0175">Coiled coil</keyword>
<evidence type="ECO:0000256" key="1">
    <source>
        <dbReference type="SAM" id="Coils"/>
    </source>
</evidence>
<dbReference type="RefSeq" id="WP_194451108.1">
    <property type="nucleotide sequence ID" value="NZ_CP063849.1"/>
</dbReference>
<organism evidence="3 4">
    <name type="scientific">Paludibaculum fermentans</name>
    <dbReference type="NCBI Taxonomy" id="1473598"/>
    <lineage>
        <taxon>Bacteria</taxon>
        <taxon>Pseudomonadati</taxon>
        <taxon>Acidobacteriota</taxon>
        <taxon>Terriglobia</taxon>
        <taxon>Bryobacterales</taxon>
        <taxon>Bryobacteraceae</taxon>
        <taxon>Paludibaculum</taxon>
    </lineage>
</organism>
<dbReference type="InterPro" id="IPR001096">
    <property type="entry name" value="Peptidase_C13"/>
</dbReference>
<dbReference type="GO" id="GO:0008233">
    <property type="term" value="F:peptidase activity"/>
    <property type="evidence" value="ECO:0007669"/>
    <property type="project" value="InterPro"/>
</dbReference>
<reference evidence="3 4" key="1">
    <citation type="submission" date="2020-10" db="EMBL/GenBank/DDBJ databases">
        <title>Complete genome sequence of Paludibaculum fermentans P105T, a facultatively anaerobic acidobacterium capable of dissimilatory Fe(III) reduction.</title>
        <authorList>
            <person name="Dedysh S.N."/>
            <person name="Beletsky A.V."/>
            <person name="Kulichevskaya I.S."/>
            <person name="Mardanov A.V."/>
            <person name="Ravin N.V."/>
        </authorList>
    </citation>
    <scope>NUCLEOTIDE SEQUENCE [LARGE SCALE GENOMIC DNA]</scope>
    <source>
        <strain evidence="3 4">P105</strain>
    </source>
</reference>
<proteinExistence type="predicted"/>
<name>A0A7S7NTB3_PALFE</name>
<evidence type="ECO:0000256" key="2">
    <source>
        <dbReference type="SAM" id="SignalP"/>
    </source>
</evidence>
<dbReference type="KEGG" id="pfer:IRI77_05695"/>
<sequence length="283" mass="30731">MKQIAAILLLMSSAWAADFHLTVAGLGGEPDYESRFNMLAAESKKLMGGDVLGGAAATKAGIQKALAGYAAQAKPEDTLVLLLIGHGNVDGSVFKFNVTGPDVTVDELRGWLDKIPGKQLVVISTSCSGAVLETLKRENRVVVTATKTGTEKNAVVFARYWVEAMRDAAADVDKNETVTALEAYNYARQKTTGFYETQKRLATEHSVLDDNTLAARLAVVRFGAAQKAMNDPQKRLLLARKEELESAIDKLKFEKAAMPIAEYKSKLNALLLELARAQEEIEK</sequence>
<feature type="signal peptide" evidence="2">
    <location>
        <begin position="1"/>
        <end position="16"/>
    </location>
</feature>
<dbReference type="Proteomes" id="UP000593892">
    <property type="component" value="Chromosome"/>
</dbReference>
<feature type="chain" id="PRO_5033020576" evidence="2">
    <location>
        <begin position="17"/>
        <end position="283"/>
    </location>
</feature>
<dbReference type="EMBL" id="CP063849">
    <property type="protein sequence ID" value="QOY89446.1"/>
    <property type="molecule type" value="Genomic_DNA"/>
</dbReference>
<dbReference type="GO" id="GO:0006508">
    <property type="term" value="P:proteolysis"/>
    <property type="evidence" value="ECO:0007669"/>
    <property type="project" value="InterPro"/>
</dbReference>
<keyword evidence="4" id="KW-1185">Reference proteome</keyword>
<dbReference type="AlphaFoldDB" id="A0A7S7NTB3"/>